<gene>
    <name evidence="9" type="ORF">ACTOB_000674</name>
</gene>
<organism evidence="9 10">
    <name type="scientific">Actinoplanes oblitus</name>
    <dbReference type="NCBI Taxonomy" id="3040509"/>
    <lineage>
        <taxon>Bacteria</taxon>
        <taxon>Bacillati</taxon>
        <taxon>Actinomycetota</taxon>
        <taxon>Actinomycetes</taxon>
        <taxon>Micromonosporales</taxon>
        <taxon>Micromonosporaceae</taxon>
        <taxon>Actinoplanes</taxon>
    </lineage>
</organism>
<dbReference type="Proteomes" id="UP001240150">
    <property type="component" value="Chromosome"/>
</dbReference>
<evidence type="ECO:0000256" key="8">
    <source>
        <dbReference type="SAM" id="Phobius"/>
    </source>
</evidence>
<accession>A0ABY8WIC8</accession>
<name>A0ABY8WIC8_9ACTN</name>
<evidence type="ECO:0000313" key="9">
    <source>
        <dbReference type="EMBL" id="WIM97172.1"/>
    </source>
</evidence>
<comment type="subcellular location">
    <subcellularLocation>
        <location evidence="1">Cell membrane</location>
    </subcellularLocation>
</comment>
<keyword evidence="3" id="KW-1003">Cell membrane</keyword>
<feature type="transmembrane region" description="Helical" evidence="8">
    <location>
        <begin position="86"/>
        <end position="109"/>
    </location>
</feature>
<evidence type="ECO:0000256" key="2">
    <source>
        <dbReference type="ARBA" id="ARBA00007531"/>
    </source>
</evidence>
<evidence type="ECO:0000256" key="5">
    <source>
        <dbReference type="ARBA" id="ARBA00022989"/>
    </source>
</evidence>
<evidence type="ECO:0000313" key="10">
    <source>
        <dbReference type="Proteomes" id="UP001240150"/>
    </source>
</evidence>
<evidence type="ECO:0000256" key="7">
    <source>
        <dbReference type="SAM" id="MobiDB-lite"/>
    </source>
</evidence>
<comment type="similarity">
    <text evidence="2">Belongs to the MmpS family.</text>
</comment>
<keyword evidence="4 8" id="KW-0812">Transmembrane</keyword>
<keyword evidence="10" id="KW-1185">Reference proteome</keyword>
<proteinExistence type="inferred from homology"/>
<sequence length="239" mass="24756">MSDYREQPRSPEFTAGHASLPPHESSPDYPPTSAFPPVGHPGDYSPPGYAPLPAGDYPPPGYPPPPGYAPPGYAAPPPPRRSNVPLIALVLAVTLLLCGGVVTTGVLLVQRATDKAKEAAEKLPDALPTTLPTALPSDVSGLTDGKEVTVKYEVTGSGSATILYTEKLGDLPKTIKQTKLPWKLSLTMAGASFASVTAIRESLEDGSISCRVTVDGTTAAEHTASGPAATATCNKLVFN</sequence>
<dbReference type="Gene3D" id="2.60.40.2880">
    <property type="entry name" value="MmpS1-5, C-terminal soluble domain"/>
    <property type="match status" value="1"/>
</dbReference>
<keyword evidence="6 8" id="KW-0472">Membrane</keyword>
<feature type="region of interest" description="Disordered" evidence="7">
    <location>
        <begin position="1"/>
        <end position="63"/>
    </location>
</feature>
<evidence type="ECO:0000256" key="1">
    <source>
        <dbReference type="ARBA" id="ARBA00004236"/>
    </source>
</evidence>
<dbReference type="EMBL" id="CP126980">
    <property type="protein sequence ID" value="WIM97172.1"/>
    <property type="molecule type" value="Genomic_DNA"/>
</dbReference>
<evidence type="ECO:0000256" key="3">
    <source>
        <dbReference type="ARBA" id="ARBA00022475"/>
    </source>
</evidence>
<dbReference type="InterPro" id="IPR038468">
    <property type="entry name" value="MmpS_C"/>
</dbReference>
<reference evidence="9 10" key="1">
    <citation type="submission" date="2023-06" db="EMBL/GenBank/DDBJ databases">
        <authorList>
            <person name="Yushchuk O."/>
            <person name="Binda E."/>
            <person name="Ruckert-Reed C."/>
            <person name="Fedorenko V."/>
            <person name="Kalinowski J."/>
            <person name="Marinelli F."/>
        </authorList>
    </citation>
    <scope>NUCLEOTIDE SEQUENCE [LARGE SCALE GENOMIC DNA]</scope>
    <source>
        <strain evidence="9 10">NRRL 3884</strain>
    </source>
</reference>
<dbReference type="InterPro" id="IPR008693">
    <property type="entry name" value="MmpS"/>
</dbReference>
<dbReference type="RefSeq" id="WP_284918537.1">
    <property type="nucleotide sequence ID" value="NZ_CP126980.1"/>
</dbReference>
<keyword evidence="5 8" id="KW-1133">Transmembrane helix</keyword>
<dbReference type="Pfam" id="PF05423">
    <property type="entry name" value="Mycobact_memb"/>
    <property type="match status" value="1"/>
</dbReference>
<evidence type="ECO:0000256" key="6">
    <source>
        <dbReference type="ARBA" id="ARBA00023136"/>
    </source>
</evidence>
<protein>
    <submittedName>
        <fullName evidence="9">MmpS family transport accessory protein</fullName>
    </submittedName>
</protein>
<evidence type="ECO:0000256" key="4">
    <source>
        <dbReference type="ARBA" id="ARBA00022692"/>
    </source>
</evidence>